<organism evidence="12 13">
    <name type="scientific">Azohydromonas lata</name>
    <dbReference type="NCBI Taxonomy" id="45677"/>
    <lineage>
        <taxon>Bacteria</taxon>
        <taxon>Pseudomonadati</taxon>
        <taxon>Pseudomonadota</taxon>
        <taxon>Betaproteobacteria</taxon>
        <taxon>Burkholderiales</taxon>
        <taxon>Sphaerotilaceae</taxon>
        <taxon>Azohydromonas</taxon>
    </lineage>
</organism>
<dbReference type="EMBL" id="JAXOJX010000015">
    <property type="protein sequence ID" value="MDZ5457144.1"/>
    <property type="molecule type" value="Genomic_DNA"/>
</dbReference>
<dbReference type="Pfam" id="PF08548">
    <property type="entry name" value="Peptidase_M10_C"/>
    <property type="match status" value="1"/>
</dbReference>
<evidence type="ECO:0000256" key="2">
    <source>
        <dbReference type="ARBA" id="ARBA00004613"/>
    </source>
</evidence>
<dbReference type="PRINTS" id="PR00313">
    <property type="entry name" value="CABNDNGRPT"/>
</dbReference>
<keyword evidence="13" id="KW-1185">Reference proteome</keyword>
<feature type="region of interest" description="Disordered" evidence="10">
    <location>
        <begin position="340"/>
        <end position="363"/>
    </location>
</feature>
<evidence type="ECO:0000256" key="4">
    <source>
        <dbReference type="ARBA" id="ARBA00022525"/>
    </source>
</evidence>
<dbReference type="InterPro" id="IPR034033">
    <property type="entry name" value="Serralysin-like"/>
</dbReference>
<evidence type="ECO:0000256" key="1">
    <source>
        <dbReference type="ARBA" id="ARBA00001913"/>
    </source>
</evidence>
<dbReference type="InterPro" id="IPR050557">
    <property type="entry name" value="RTX_toxin/Mannuronan_C5-epim"/>
</dbReference>
<keyword evidence="4" id="KW-0964">Secreted</keyword>
<dbReference type="SUPFAM" id="SSF55486">
    <property type="entry name" value="Metalloproteases ('zincins'), catalytic domain"/>
    <property type="match status" value="1"/>
</dbReference>
<keyword evidence="8" id="KW-0378">Hydrolase</keyword>
<dbReference type="Proteomes" id="UP001293718">
    <property type="component" value="Unassembled WGS sequence"/>
</dbReference>
<dbReference type="PANTHER" id="PTHR38340:SF1">
    <property type="entry name" value="S-LAYER PROTEIN"/>
    <property type="match status" value="1"/>
</dbReference>
<dbReference type="InterPro" id="IPR011049">
    <property type="entry name" value="Serralysin-like_metalloprot_C"/>
</dbReference>
<keyword evidence="9" id="KW-0862">Zinc</keyword>
<accession>A0ABU5IDF6</accession>
<dbReference type="PANTHER" id="PTHR38340">
    <property type="entry name" value="S-LAYER PROTEIN"/>
    <property type="match status" value="1"/>
</dbReference>
<evidence type="ECO:0000256" key="10">
    <source>
        <dbReference type="SAM" id="MobiDB-lite"/>
    </source>
</evidence>
<dbReference type="InterPro" id="IPR024079">
    <property type="entry name" value="MetalloPept_cat_dom_sf"/>
</dbReference>
<evidence type="ECO:0000256" key="5">
    <source>
        <dbReference type="ARBA" id="ARBA00022670"/>
    </source>
</evidence>
<dbReference type="Gene3D" id="3.40.390.10">
    <property type="entry name" value="Collagenase (Catalytic Domain)"/>
    <property type="match status" value="1"/>
</dbReference>
<evidence type="ECO:0000256" key="7">
    <source>
        <dbReference type="ARBA" id="ARBA00022737"/>
    </source>
</evidence>
<dbReference type="SUPFAM" id="SSF51120">
    <property type="entry name" value="beta-Roll"/>
    <property type="match status" value="3"/>
</dbReference>
<name>A0ABU5IDF6_9BURK</name>
<evidence type="ECO:0000256" key="3">
    <source>
        <dbReference type="ARBA" id="ARBA00009490"/>
    </source>
</evidence>
<dbReference type="SMART" id="SM00235">
    <property type="entry name" value="ZnMc"/>
    <property type="match status" value="1"/>
</dbReference>
<evidence type="ECO:0000259" key="11">
    <source>
        <dbReference type="SMART" id="SM00235"/>
    </source>
</evidence>
<keyword evidence="6" id="KW-0479">Metal-binding</keyword>
<evidence type="ECO:0000256" key="6">
    <source>
        <dbReference type="ARBA" id="ARBA00022723"/>
    </source>
</evidence>
<evidence type="ECO:0000313" key="12">
    <source>
        <dbReference type="EMBL" id="MDZ5457144.1"/>
    </source>
</evidence>
<sequence length="746" mass="74729">MPTPTGWSANNSAPLSSRTDVNSLIDGQRWATANLSYSFAGSGSAWSTDPNSGYGPRSNTTAEPWSPGYAALSTDNRAAVRTALAAWTNVSGLRFNEVTETASAVGDLRFAFSNLSDAQAWAYGPSDSAAAGDVWFDTQGTSRTDPWTPGSYEYQTAIHEIGHAIGLKHPFEAGSSNAQLIAASQNTRSLTVMSYSALPGRTDTWYSFEPTTPMLLDVAAIQTLYGANRQYNAANTTYAFSGMATYHQTIWDGGGTDTLRYDSTLGGLLDLREGQASRLGQAVNIESYSGVLQTGVKNVWIAYGTVIENATGGSGADEIIGNDAANLLLGGAGNDSLQGGAGNDTLDGGAGSDRLTGGSGNDVYTVDSTGDTVTETATAATEIDTVQSSVTWTLGANLEWLTLTGSAAINGTGNTLANRITGNAAANVLSGAAGNDTLLGGAGADTLDGGAGNDALDGGADIDTASYAAATAAVTVTLNLLPGTAQNTGGAGTDTLTAIENLTGSAFNDKLTGTAGANLLQGGAGNDTLLGGAANDTLDGGAGNDALDGGADADTASYAAATAAVTVSLLTALAQNTGGAGTDTLTAIENLTGSAFNDRLTGTAGANLLQGGGGNDVLLGDAGIDTLAGGAGLDTLTGGAGADTFDFNALADSGATATTCDVISDFSLAQGDRIDLRDVDANASIAGVQHFSGLVALSVAFSAPGQLHFDAAAHLLTANTDTDRDAEFVLKLTGVSSLSAAGLWLA</sequence>
<dbReference type="InterPro" id="IPR001343">
    <property type="entry name" value="Hemolysn_Ca-bd"/>
</dbReference>
<dbReference type="CDD" id="cd04277">
    <property type="entry name" value="ZnMc_serralysin_like"/>
    <property type="match status" value="1"/>
</dbReference>
<dbReference type="Gene3D" id="2.150.10.10">
    <property type="entry name" value="Serralysin-like metalloprotease, C-terminal"/>
    <property type="match status" value="3"/>
</dbReference>
<keyword evidence="5" id="KW-0645">Protease</keyword>
<comment type="similarity">
    <text evidence="3">Belongs to the peptidase M10B family.</text>
</comment>
<dbReference type="RefSeq" id="WP_322465538.1">
    <property type="nucleotide sequence ID" value="NZ_JAXOJX010000015.1"/>
</dbReference>
<dbReference type="InterPro" id="IPR018511">
    <property type="entry name" value="Hemolysin-typ_Ca-bd_CS"/>
</dbReference>
<dbReference type="Pfam" id="PF00353">
    <property type="entry name" value="HemolysinCabind"/>
    <property type="match status" value="4"/>
</dbReference>
<dbReference type="PROSITE" id="PS00330">
    <property type="entry name" value="HEMOLYSIN_CALCIUM"/>
    <property type="match status" value="7"/>
</dbReference>
<dbReference type="Pfam" id="PF00413">
    <property type="entry name" value="Peptidase_M10"/>
    <property type="match status" value="1"/>
</dbReference>
<comment type="caution">
    <text evidence="12">The sequence shown here is derived from an EMBL/GenBank/DDBJ whole genome shotgun (WGS) entry which is preliminary data.</text>
</comment>
<dbReference type="InterPro" id="IPR006026">
    <property type="entry name" value="Peptidase_Metallo"/>
</dbReference>
<gene>
    <name evidence="12" type="ORF">SM757_11235</name>
</gene>
<dbReference type="InterPro" id="IPR001818">
    <property type="entry name" value="Pept_M10_metallopeptidase"/>
</dbReference>
<keyword evidence="7" id="KW-0677">Repeat</keyword>
<evidence type="ECO:0000313" key="13">
    <source>
        <dbReference type="Proteomes" id="UP001293718"/>
    </source>
</evidence>
<proteinExistence type="inferred from homology"/>
<protein>
    <submittedName>
        <fullName evidence="12">M10 family metallopeptidase</fullName>
    </submittedName>
</protein>
<evidence type="ECO:0000256" key="8">
    <source>
        <dbReference type="ARBA" id="ARBA00022801"/>
    </source>
</evidence>
<reference evidence="12 13" key="1">
    <citation type="submission" date="2023-11" db="EMBL/GenBank/DDBJ databases">
        <title>Draft genome of Azohydromonas lata strain H1 (DSM1123), a polyhydroxyalkanoate producer.</title>
        <authorList>
            <person name="Traversa D."/>
            <person name="D'Addabbo P."/>
            <person name="Pazzani C."/>
            <person name="Manzari C."/>
            <person name="Chiara M."/>
            <person name="Scrascia M."/>
        </authorList>
    </citation>
    <scope>NUCLEOTIDE SEQUENCE [LARGE SCALE GENOMIC DNA]</scope>
    <source>
        <strain evidence="12 13">H1</strain>
    </source>
</reference>
<comment type="cofactor">
    <cofactor evidence="1">
        <name>Ca(2+)</name>
        <dbReference type="ChEBI" id="CHEBI:29108"/>
    </cofactor>
</comment>
<feature type="domain" description="Peptidase metallopeptidase" evidence="11">
    <location>
        <begin position="26"/>
        <end position="214"/>
    </location>
</feature>
<evidence type="ECO:0000256" key="9">
    <source>
        <dbReference type="ARBA" id="ARBA00022833"/>
    </source>
</evidence>
<comment type="subcellular location">
    <subcellularLocation>
        <location evidence="2">Secreted</location>
    </subcellularLocation>
</comment>
<dbReference type="InterPro" id="IPR013858">
    <property type="entry name" value="Peptidase_M10B_C"/>
</dbReference>